<evidence type="ECO:0000313" key="1">
    <source>
        <dbReference type="EMBL" id="OLF11455.1"/>
    </source>
</evidence>
<dbReference type="Proteomes" id="UP000185696">
    <property type="component" value="Unassembled WGS sequence"/>
</dbReference>
<evidence type="ECO:0000313" key="2">
    <source>
        <dbReference type="Proteomes" id="UP000185696"/>
    </source>
</evidence>
<reference evidence="1 2" key="1">
    <citation type="submission" date="2016-12" db="EMBL/GenBank/DDBJ databases">
        <title>The draft genome sequence of Actinophytocola xinjiangensis.</title>
        <authorList>
            <person name="Wang W."/>
            <person name="Yuan L."/>
        </authorList>
    </citation>
    <scope>NUCLEOTIDE SEQUENCE [LARGE SCALE GENOMIC DNA]</scope>
    <source>
        <strain evidence="1 2">CGMCC 4.4663</strain>
    </source>
</reference>
<dbReference type="AlphaFoldDB" id="A0A7Z0WN56"/>
<keyword evidence="2" id="KW-1185">Reference proteome</keyword>
<organism evidence="1 2">
    <name type="scientific">Actinophytocola xinjiangensis</name>
    <dbReference type="NCBI Taxonomy" id="485602"/>
    <lineage>
        <taxon>Bacteria</taxon>
        <taxon>Bacillati</taxon>
        <taxon>Actinomycetota</taxon>
        <taxon>Actinomycetes</taxon>
        <taxon>Pseudonocardiales</taxon>
        <taxon>Pseudonocardiaceae</taxon>
    </lineage>
</organism>
<name>A0A7Z0WN56_9PSEU</name>
<comment type="caution">
    <text evidence="1">The sequence shown here is derived from an EMBL/GenBank/DDBJ whole genome shotgun (WGS) entry which is preliminary data.</text>
</comment>
<protein>
    <submittedName>
        <fullName evidence="1">Uncharacterized protein</fullName>
    </submittedName>
</protein>
<sequence length="70" mass="8179">MAYRAPHDEELFDPTRVHWEYHAPTRCARWCLRALFKLPTPTRDMPTHTPFGRCAPPDGLPSPLVMRLLH</sequence>
<accession>A0A7Z0WN56</accession>
<dbReference type="EMBL" id="MSIF01000004">
    <property type="protein sequence ID" value="OLF11455.1"/>
    <property type="molecule type" value="Genomic_DNA"/>
</dbReference>
<gene>
    <name evidence="1" type="ORF">BLA60_10795</name>
</gene>
<proteinExistence type="predicted"/>